<dbReference type="EMBL" id="VDES01000003">
    <property type="protein sequence ID" value="MBA1375985.1"/>
    <property type="molecule type" value="Genomic_DNA"/>
</dbReference>
<feature type="transmembrane region" description="Helical" evidence="1">
    <location>
        <begin position="12"/>
        <end position="32"/>
    </location>
</feature>
<comment type="caution">
    <text evidence="2">The sequence shown here is derived from an EMBL/GenBank/DDBJ whole genome shotgun (WGS) entry which is preliminary data.</text>
</comment>
<feature type="transmembrane region" description="Helical" evidence="1">
    <location>
        <begin position="131"/>
        <end position="149"/>
    </location>
</feature>
<protein>
    <recommendedName>
        <fullName evidence="4">Permease</fullName>
    </recommendedName>
</protein>
<gene>
    <name evidence="2" type="ORF">FG486_16705</name>
</gene>
<keyword evidence="1" id="KW-0472">Membrane</keyword>
<name>A0A7V8RGD2_9SPHN</name>
<evidence type="ECO:0000256" key="1">
    <source>
        <dbReference type="SAM" id="Phobius"/>
    </source>
</evidence>
<feature type="transmembrane region" description="Helical" evidence="1">
    <location>
        <begin position="97"/>
        <end position="119"/>
    </location>
</feature>
<dbReference type="RefSeq" id="WP_181268376.1">
    <property type="nucleotide sequence ID" value="NZ_BAAAGB010000001.1"/>
</dbReference>
<sequence>MDFMRLLKSLEELLYEVMVMLVFFPRTLWLTVRHPQRMMDYADTELGDVQSEQYKDTLSPPLFLMVCLLVSHVFERSSAAQAVKLLPSFLTDTQNLLIFRVFIFSLFPLILSLRLLQLLKIDLDRDTLKPVFYSQCFVTAPVAMTFGLGRSFSHAGFAGALEISWLIFAGLIAWYLAQQTLWFRAKLDITLARAFGNALLGSAIASFLIIATATGVVLAGQGS</sequence>
<proteinExistence type="predicted"/>
<organism evidence="2 3">
    <name type="scientific">Sphingomonas ursincola</name>
    <dbReference type="NCBI Taxonomy" id="56361"/>
    <lineage>
        <taxon>Bacteria</taxon>
        <taxon>Pseudomonadati</taxon>
        <taxon>Pseudomonadota</taxon>
        <taxon>Alphaproteobacteria</taxon>
        <taxon>Sphingomonadales</taxon>
        <taxon>Sphingomonadaceae</taxon>
        <taxon>Sphingomonas</taxon>
    </lineage>
</organism>
<feature type="transmembrane region" description="Helical" evidence="1">
    <location>
        <begin position="198"/>
        <end position="220"/>
    </location>
</feature>
<dbReference type="AlphaFoldDB" id="A0A7V8RGD2"/>
<accession>A0A7V8RGD2</accession>
<evidence type="ECO:0000313" key="2">
    <source>
        <dbReference type="EMBL" id="MBA1375985.1"/>
    </source>
</evidence>
<evidence type="ECO:0008006" key="4">
    <source>
        <dbReference type="Google" id="ProtNLM"/>
    </source>
</evidence>
<feature type="transmembrane region" description="Helical" evidence="1">
    <location>
        <begin position="155"/>
        <end position="177"/>
    </location>
</feature>
<evidence type="ECO:0000313" key="3">
    <source>
        <dbReference type="Proteomes" id="UP000589292"/>
    </source>
</evidence>
<reference evidence="2 3" key="1">
    <citation type="journal article" date="1994" name="Int. J. Syst. Bacteriol.">
        <title>Phylogenetic positions of novel aerobic, bacteriochlorophyll a-containing bacteria and description of Roseococcus thiosulfatophilus gen. nov., sp. nov., Erythromicrobium ramosum gen. nov., sp. nov., and Erythrobacter litoralis sp. nov.</title>
        <authorList>
            <person name="Yurkov V."/>
            <person name="Stackebrandt E."/>
            <person name="Holmes A."/>
            <person name="Fuerst J.A."/>
            <person name="Hugenholtz P."/>
            <person name="Golecki J."/>
            <person name="Gad'on N."/>
            <person name="Gorlenko V.M."/>
            <person name="Kompantseva E.I."/>
            <person name="Drews G."/>
        </authorList>
    </citation>
    <scope>NUCLEOTIDE SEQUENCE [LARGE SCALE GENOMIC DNA]</scope>
    <source>
        <strain evidence="2 3">KR-99</strain>
    </source>
</reference>
<dbReference type="Proteomes" id="UP000589292">
    <property type="component" value="Unassembled WGS sequence"/>
</dbReference>
<keyword evidence="1" id="KW-0812">Transmembrane</keyword>
<keyword evidence="3" id="KW-1185">Reference proteome</keyword>
<keyword evidence="1" id="KW-1133">Transmembrane helix</keyword>